<gene>
    <name evidence="6" type="ORF">ECRASSUSDP1_LOCUS17877</name>
</gene>
<evidence type="ECO:0000259" key="5">
    <source>
        <dbReference type="PROSITE" id="PS50089"/>
    </source>
</evidence>
<proteinExistence type="predicted"/>
<name>A0AAD2D1J5_EUPCR</name>
<feature type="domain" description="RING-type" evidence="5">
    <location>
        <begin position="6"/>
        <end position="52"/>
    </location>
</feature>
<dbReference type="GO" id="GO:0008270">
    <property type="term" value="F:zinc ion binding"/>
    <property type="evidence" value="ECO:0007669"/>
    <property type="project" value="UniProtKB-KW"/>
</dbReference>
<reference evidence="6" key="1">
    <citation type="submission" date="2023-07" db="EMBL/GenBank/DDBJ databases">
        <authorList>
            <consortium name="AG Swart"/>
            <person name="Singh M."/>
            <person name="Singh A."/>
            <person name="Seah K."/>
            <person name="Emmerich C."/>
        </authorList>
    </citation>
    <scope>NUCLEOTIDE SEQUENCE</scope>
    <source>
        <strain evidence="6">DP1</strain>
    </source>
</reference>
<dbReference type="InterPro" id="IPR013083">
    <property type="entry name" value="Znf_RING/FYVE/PHD"/>
</dbReference>
<dbReference type="EMBL" id="CAMPGE010018068">
    <property type="protein sequence ID" value="CAI2376507.1"/>
    <property type="molecule type" value="Genomic_DNA"/>
</dbReference>
<keyword evidence="3" id="KW-0862">Zinc</keyword>
<dbReference type="InterPro" id="IPR052667">
    <property type="entry name" value="E3_ubiquitin-ligase_RING"/>
</dbReference>
<keyword evidence="2 4" id="KW-0863">Zinc-finger</keyword>
<keyword evidence="1" id="KW-0479">Metal-binding</keyword>
<dbReference type="Gene3D" id="3.30.40.10">
    <property type="entry name" value="Zinc/RING finger domain, C3HC4 (zinc finger)"/>
    <property type="match status" value="1"/>
</dbReference>
<dbReference type="SUPFAM" id="SSF57850">
    <property type="entry name" value="RING/U-box"/>
    <property type="match status" value="1"/>
</dbReference>
<evidence type="ECO:0000256" key="3">
    <source>
        <dbReference type="ARBA" id="ARBA00022833"/>
    </source>
</evidence>
<comment type="caution">
    <text evidence="6">The sequence shown here is derived from an EMBL/GenBank/DDBJ whole genome shotgun (WGS) entry which is preliminary data.</text>
</comment>
<dbReference type="Proteomes" id="UP001295684">
    <property type="component" value="Unassembled WGS sequence"/>
</dbReference>
<dbReference type="SMART" id="SM00184">
    <property type="entry name" value="RING"/>
    <property type="match status" value="1"/>
</dbReference>
<protein>
    <recommendedName>
        <fullName evidence="5">RING-type domain-containing protein</fullName>
    </recommendedName>
</protein>
<dbReference type="InterPro" id="IPR027370">
    <property type="entry name" value="Znf-RING_euk"/>
</dbReference>
<dbReference type="InterPro" id="IPR001841">
    <property type="entry name" value="Znf_RING"/>
</dbReference>
<organism evidence="6 7">
    <name type="scientific">Euplotes crassus</name>
    <dbReference type="NCBI Taxonomy" id="5936"/>
    <lineage>
        <taxon>Eukaryota</taxon>
        <taxon>Sar</taxon>
        <taxon>Alveolata</taxon>
        <taxon>Ciliophora</taxon>
        <taxon>Intramacronucleata</taxon>
        <taxon>Spirotrichea</taxon>
        <taxon>Hypotrichia</taxon>
        <taxon>Euplotida</taxon>
        <taxon>Euplotidae</taxon>
        <taxon>Moneuplotes</taxon>
    </lineage>
</organism>
<dbReference type="PANTHER" id="PTHR47156">
    <property type="entry name" value="PROTEIN CBG20824"/>
    <property type="match status" value="1"/>
</dbReference>
<evidence type="ECO:0000256" key="1">
    <source>
        <dbReference type="ARBA" id="ARBA00022723"/>
    </source>
</evidence>
<evidence type="ECO:0000256" key="2">
    <source>
        <dbReference type="ARBA" id="ARBA00022771"/>
    </source>
</evidence>
<dbReference type="PROSITE" id="PS50089">
    <property type="entry name" value="ZF_RING_2"/>
    <property type="match status" value="1"/>
</dbReference>
<evidence type="ECO:0000256" key="4">
    <source>
        <dbReference type="PROSITE-ProRule" id="PRU00175"/>
    </source>
</evidence>
<keyword evidence="7" id="KW-1185">Reference proteome</keyword>
<evidence type="ECO:0000313" key="7">
    <source>
        <dbReference type="Proteomes" id="UP001295684"/>
    </source>
</evidence>
<dbReference type="Pfam" id="PF13445">
    <property type="entry name" value="zf-RING_UBOX"/>
    <property type="match status" value="1"/>
</dbReference>
<dbReference type="AlphaFoldDB" id="A0AAD2D1J5"/>
<accession>A0AAD2D1J5</accession>
<evidence type="ECO:0000313" key="6">
    <source>
        <dbReference type="EMBL" id="CAI2376507.1"/>
    </source>
</evidence>
<sequence>MDALTCKICLNEYDRIDFTPVNLPDCGHSLCRTCEVALRMRNPINSKCPFCKKVIMCEPVPNYALLDVIDSIQPPEELITIKIGRVPHLIDVVSLKDLYLNKFPSGKNIEKVTFEDDPHSSFFCSPEPCEEKIVTIEYKSENKNEVIKSLDGKIFSIFNEDMHLMLNVCSTENKFLHPDVKKILKAKGYDMVMLIPSRPALGYDLAIKMEFEEMAISCPWMKEIKSLVEKTSQLISCDRRIYYILHFLDQELLSDAYVKLSRYKDIKLDGKYNFLPVKNNMNILKLEMEVD</sequence>
<dbReference type="PANTHER" id="PTHR47156:SF7">
    <property type="entry name" value="RING-TYPE DOMAIN-CONTAINING PROTEIN"/>
    <property type="match status" value="1"/>
</dbReference>